<evidence type="ECO:0000313" key="2">
    <source>
        <dbReference type="Proteomes" id="UP000219336"/>
    </source>
</evidence>
<dbReference type="AlphaFoldDB" id="A0A240EG62"/>
<dbReference type="Proteomes" id="UP000219336">
    <property type="component" value="Unassembled WGS sequence"/>
</dbReference>
<protein>
    <submittedName>
        <fullName evidence="1">Uncharacterized protein</fullName>
    </submittedName>
</protein>
<dbReference type="EMBL" id="OANU01000006">
    <property type="protein sequence ID" value="SNX47263.1"/>
    <property type="molecule type" value="Genomic_DNA"/>
</dbReference>
<gene>
    <name evidence="1" type="ORF">VTH8203_00864</name>
</gene>
<dbReference type="RefSeq" id="WP_096992554.1">
    <property type="nucleotide sequence ID" value="NZ_JBHSII010000006.1"/>
</dbReference>
<evidence type="ECO:0000313" key="1">
    <source>
        <dbReference type="EMBL" id="SNX47263.1"/>
    </source>
</evidence>
<keyword evidence="2" id="KW-1185">Reference proteome</keyword>
<accession>A0A240EG62</accession>
<reference evidence="2" key="1">
    <citation type="submission" date="2016-06" db="EMBL/GenBank/DDBJ databases">
        <authorList>
            <person name="Rodrigo-Torres L."/>
            <person name="Arahal R.D."/>
            <person name="Lucena T."/>
        </authorList>
    </citation>
    <scope>NUCLEOTIDE SEQUENCE [LARGE SCALE GENOMIC DNA]</scope>
    <source>
        <strain evidence="2">CECT8203</strain>
    </source>
</reference>
<sequence length="215" mass="24288">MTTTEITLNYEFLEAQLSNYINQCIALKGITHCHDDVEELRQVSRIKLFEITPVLQSKYEAGDFKKDNGLSETQNLLAYAKKSVKHAIIDRGAALAIVKTPRSRWVDVFEVGASVEQQCEETTCDTEQEMVDNYCYNNAISKLTTITKFVDPEKLGLIYDLYLRDMSPNELAEDIAARNKKNTLSARAIQRRAKAGLEDLKALCNEIDINSSDVL</sequence>
<organism evidence="1 2">
    <name type="scientific">Vibrio thalassae</name>
    <dbReference type="NCBI Taxonomy" id="1243014"/>
    <lineage>
        <taxon>Bacteria</taxon>
        <taxon>Pseudomonadati</taxon>
        <taxon>Pseudomonadota</taxon>
        <taxon>Gammaproteobacteria</taxon>
        <taxon>Vibrionales</taxon>
        <taxon>Vibrionaceae</taxon>
        <taxon>Vibrio</taxon>
    </lineage>
</organism>
<proteinExistence type="predicted"/>
<name>A0A240EG62_9VIBR</name>